<dbReference type="SUPFAM" id="SSF51621">
    <property type="entry name" value="Phosphoenolpyruvate/pyruvate domain"/>
    <property type="match status" value="1"/>
</dbReference>
<gene>
    <name evidence="2" type="ORF">J2Z22_003234</name>
</gene>
<protein>
    <submittedName>
        <fullName evidence="2">Phosphoenolpyruvate phosphomutase</fullName>
        <ecNumber evidence="2">5.4.2.9</ecNumber>
    </submittedName>
</protein>
<dbReference type="Proteomes" id="UP001248709">
    <property type="component" value="Unassembled WGS sequence"/>
</dbReference>
<dbReference type="GO" id="GO:0050188">
    <property type="term" value="F:phosphoenolpyruvate mutase activity"/>
    <property type="evidence" value="ECO:0007669"/>
    <property type="project" value="UniProtKB-EC"/>
</dbReference>
<organism evidence="2 3">
    <name type="scientific">Paenibacillus forsythiae</name>
    <dbReference type="NCBI Taxonomy" id="365616"/>
    <lineage>
        <taxon>Bacteria</taxon>
        <taxon>Bacillati</taxon>
        <taxon>Bacillota</taxon>
        <taxon>Bacilli</taxon>
        <taxon>Bacillales</taxon>
        <taxon>Paenibacillaceae</taxon>
        <taxon>Paenibacillus</taxon>
    </lineage>
</organism>
<sequence>MSSKSEMLRKAFNSPGLIKVAGAHDGLSAKLAEENGFDAIWASGLGISAVQTVPDASILTMTEFLDAAVIMNESCNLPVIADCDSGYGNIHNVTRMVNKYEAAGIAGVCIEDKVYPKLNSFDDRKQILVSTEEFCAKIRAAKLAQKSEAFVVIARVEALIAKLGQEEAYARGKAYAQAGADAILIHSKEKTPDEIIEFIQQWDLDTPIVVVPTKYPNISMNELEELGVKASIYANQALRATYRAIDDTFKSIISNQSTVPIEENISTVDDIFRIQSVPEMKQLENTIYKEYVKQ</sequence>
<comment type="caution">
    <text evidence="2">The sequence shown here is derived from an EMBL/GenBank/DDBJ whole genome shotgun (WGS) entry which is preliminary data.</text>
</comment>
<keyword evidence="3" id="KW-1185">Reference proteome</keyword>
<dbReference type="EC" id="5.4.2.9" evidence="2"/>
<keyword evidence="2" id="KW-0413">Isomerase</keyword>
<comment type="similarity">
    <text evidence="1">Belongs to the isocitrate lyase/PEP mutase superfamily. PEP mutase family.</text>
</comment>
<dbReference type="InterPro" id="IPR040442">
    <property type="entry name" value="Pyrv_kinase-like_dom_sf"/>
</dbReference>
<dbReference type="PANTHER" id="PTHR42905">
    <property type="entry name" value="PHOSPHOENOLPYRUVATE CARBOXYLASE"/>
    <property type="match status" value="1"/>
</dbReference>
<dbReference type="PANTHER" id="PTHR42905:SF7">
    <property type="entry name" value="PHOSPHOENOLPYRUVATE PHOSPHOMUTASE"/>
    <property type="match status" value="1"/>
</dbReference>
<reference evidence="2 3" key="1">
    <citation type="submission" date="2023-07" db="EMBL/GenBank/DDBJ databases">
        <title>Genomic Encyclopedia of Type Strains, Phase IV (KMG-IV): sequencing the most valuable type-strain genomes for metagenomic binning, comparative biology and taxonomic classification.</title>
        <authorList>
            <person name="Goeker M."/>
        </authorList>
    </citation>
    <scope>NUCLEOTIDE SEQUENCE [LARGE SCALE GENOMIC DNA]</scope>
    <source>
        <strain evidence="2 3">T98</strain>
    </source>
</reference>
<evidence type="ECO:0000313" key="3">
    <source>
        <dbReference type="Proteomes" id="UP001248709"/>
    </source>
</evidence>
<evidence type="ECO:0000256" key="1">
    <source>
        <dbReference type="ARBA" id="ARBA00038455"/>
    </source>
</evidence>
<dbReference type="Pfam" id="PF13714">
    <property type="entry name" value="PEP_mutase"/>
    <property type="match status" value="1"/>
</dbReference>
<dbReference type="InterPro" id="IPR015813">
    <property type="entry name" value="Pyrv/PenolPyrv_kinase-like_dom"/>
</dbReference>
<dbReference type="RefSeq" id="WP_232238754.1">
    <property type="nucleotide sequence ID" value="NZ_JAUSUY010000013.1"/>
</dbReference>
<dbReference type="CDD" id="cd00377">
    <property type="entry name" value="ICL_PEPM"/>
    <property type="match status" value="1"/>
</dbReference>
<name>A0ABU3HA87_9BACL</name>
<proteinExistence type="inferred from homology"/>
<dbReference type="Gene3D" id="3.20.20.60">
    <property type="entry name" value="Phosphoenolpyruvate-binding domains"/>
    <property type="match status" value="1"/>
</dbReference>
<dbReference type="EMBL" id="JAUSUY010000013">
    <property type="protein sequence ID" value="MDT3427671.1"/>
    <property type="molecule type" value="Genomic_DNA"/>
</dbReference>
<evidence type="ECO:0000313" key="2">
    <source>
        <dbReference type="EMBL" id="MDT3427671.1"/>
    </source>
</evidence>
<dbReference type="InterPro" id="IPR039556">
    <property type="entry name" value="ICL/PEPM"/>
</dbReference>
<accession>A0ABU3HA87</accession>